<protein>
    <submittedName>
        <fullName evidence="1">Uncharacterized protein</fullName>
    </submittedName>
</protein>
<sequence length="122" mass="13641">MAYKLIEAARNRWRKINAPELVARGPGRRVPRRAGDTTAPYLRPDLANQIDGRIDVFALEPAAEIFTALVVVLEAERARPRTGIHRMSRPFGWVGAVVPGGSARSCRVARPSRTMPRWRSNL</sequence>
<proteinExistence type="predicted"/>
<evidence type="ECO:0000313" key="2">
    <source>
        <dbReference type="Proteomes" id="UP000438448"/>
    </source>
</evidence>
<dbReference type="EMBL" id="WEGK01000010">
    <property type="protein sequence ID" value="MQY21700.1"/>
    <property type="molecule type" value="Genomic_DNA"/>
</dbReference>
<dbReference type="AlphaFoldDB" id="A0A7K0D7E7"/>
<dbReference type="Proteomes" id="UP000438448">
    <property type="component" value="Unassembled WGS sequence"/>
</dbReference>
<comment type="caution">
    <text evidence="1">The sequence shown here is derived from an EMBL/GenBank/DDBJ whole genome shotgun (WGS) entry which is preliminary data.</text>
</comment>
<gene>
    <name evidence="1" type="ORF">NRB20_48130</name>
</gene>
<evidence type="ECO:0000313" key="1">
    <source>
        <dbReference type="EMBL" id="MQY21700.1"/>
    </source>
</evidence>
<organism evidence="1 2">
    <name type="scientific">Nocardia macrotermitis</name>
    <dbReference type="NCBI Taxonomy" id="2585198"/>
    <lineage>
        <taxon>Bacteria</taxon>
        <taxon>Bacillati</taxon>
        <taxon>Actinomycetota</taxon>
        <taxon>Actinomycetes</taxon>
        <taxon>Mycobacteriales</taxon>
        <taxon>Nocardiaceae</taxon>
        <taxon>Nocardia</taxon>
    </lineage>
</organism>
<keyword evidence="2" id="KW-1185">Reference proteome</keyword>
<name>A0A7K0D7E7_9NOCA</name>
<accession>A0A7K0D7E7</accession>
<reference evidence="1 2" key="1">
    <citation type="submission" date="2019-10" db="EMBL/GenBank/DDBJ databases">
        <title>Nocardia macrotermitis sp. nov. and Nocardia aurantia sp. nov., isolated from the gut of fungus growing-termite Macrotermes natalensis.</title>
        <authorList>
            <person name="Benndorf R."/>
            <person name="Schwitalla J."/>
            <person name="Martin K."/>
            <person name="De Beer W."/>
            <person name="Kaster A.-K."/>
            <person name="Vollmers J."/>
            <person name="Poulsen M."/>
            <person name="Beemelmanns C."/>
        </authorList>
    </citation>
    <scope>NUCLEOTIDE SEQUENCE [LARGE SCALE GENOMIC DNA]</scope>
    <source>
        <strain evidence="1 2">RB20</strain>
    </source>
</reference>